<proteinExistence type="predicted"/>
<organism evidence="4">
    <name type="scientific">Enterobius vermicularis</name>
    <name type="common">Human pinworm</name>
    <dbReference type="NCBI Taxonomy" id="51028"/>
    <lineage>
        <taxon>Eukaryota</taxon>
        <taxon>Metazoa</taxon>
        <taxon>Ecdysozoa</taxon>
        <taxon>Nematoda</taxon>
        <taxon>Chromadorea</taxon>
        <taxon>Rhabditida</taxon>
        <taxon>Spirurina</taxon>
        <taxon>Oxyuridomorpha</taxon>
        <taxon>Oxyuroidea</taxon>
        <taxon>Oxyuridae</taxon>
        <taxon>Enterobius</taxon>
    </lineage>
</organism>
<dbReference type="Gene3D" id="2.60.40.10">
    <property type="entry name" value="Immunoglobulins"/>
    <property type="match status" value="1"/>
</dbReference>
<dbReference type="WBParaSite" id="EVEC_0001223101-mRNA-1">
    <property type="protein sequence ID" value="EVEC_0001223101-mRNA-1"/>
    <property type="gene ID" value="EVEC_0001223101"/>
</dbReference>
<evidence type="ECO:0000259" key="1">
    <source>
        <dbReference type="PROSITE" id="PS50835"/>
    </source>
</evidence>
<dbReference type="InterPro" id="IPR007110">
    <property type="entry name" value="Ig-like_dom"/>
</dbReference>
<reference evidence="4" key="1">
    <citation type="submission" date="2017-02" db="UniProtKB">
        <authorList>
            <consortium name="WormBaseParasite"/>
        </authorList>
    </citation>
    <scope>IDENTIFICATION</scope>
</reference>
<dbReference type="InterPro" id="IPR013098">
    <property type="entry name" value="Ig_I-set"/>
</dbReference>
<evidence type="ECO:0000313" key="2">
    <source>
        <dbReference type="EMBL" id="VDD96699.1"/>
    </source>
</evidence>
<keyword evidence="3" id="KW-1185">Reference proteome</keyword>
<dbReference type="OrthoDB" id="6244967at2759"/>
<dbReference type="CDD" id="cd00096">
    <property type="entry name" value="Ig"/>
    <property type="match status" value="1"/>
</dbReference>
<dbReference type="Pfam" id="PF07679">
    <property type="entry name" value="I-set"/>
    <property type="match status" value="1"/>
</dbReference>
<dbReference type="EMBL" id="UXUI01012083">
    <property type="protein sequence ID" value="VDD96699.1"/>
    <property type="molecule type" value="Genomic_DNA"/>
</dbReference>
<dbReference type="InterPro" id="IPR013783">
    <property type="entry name" value="Ig-like_fold"/>
</dbReference>
<accession>A0A0N4VMQ4</accession>
<protein>
    <submittedName>
        <fullName evidence="4">Ig-like domain-containing protein</fullName>
    </submittedName>
</protein>
<dbReference type="Proteomes" id="UP000274131">
    <property type="component" value="Unassembled WGS sequence"/>
</dbReference>
<evidence type="ECO:0000313" key="4">
    <source>
        <dbReference type="WBParaSite" id="EVEC_0001223101-mRNA-1"/>
    </source>
</evidence>
<name>A0A0N4VMQ4_ENTVE</name>
<dbReference type="PROSITE" id="PS50835">
    <property type="entry name" value="IG_LIKE"/>
    <property type="match status" value="1"/>
</dbReference>
<reference evidence="2 3" key="2">
    <citation type="submission" date="2018-10" db="EMBL/GenBank/DDBJ databases">
        <authorList>
            <consortium name="Pathogen Informatics"/>
        </authorList>
    </citation>
    <scope>NUCLEOTIDE SEQUENCE [LARGE SCALE GENOMIC DNA]</scope>
</reference>
<dbReference type="SMART" id="SM00409">
    <property type="entry name" value="IG"/>
    <property type="match status" value="1"/>
</dbReference>
<dbReference type="SUPFAM" id="SSF48726">
    <property type="entry name" value="Immunoglobulin"/>
    <property type="match status" value="1"/>
</dbReference>
<gene>
    <name evidence="2" type="ORF">EVEC_LOCUS11450</name>
</gene>
<evidence type="ECO:0000313" key="3">
    <source>
        <dbReference type="Proteomes" id="UP000274131"/>
    </source>
</evidence>
<dbReference type="InterPro" id="IPR003599">
    <property type="entry name" value="Ig_sub"/>
</dbReference>
<sequence length="114" mass="12854">MGSTLYPSRAFELRFSSFEQDLLRKLEGDAAALTCSIEDKDAAAQEISIAWYQNDKPIEKDRIFTFNSVGIAELMFAAPTVNDTGDYKCMAKIGDEVQQTKTIRIEFISRFSKP</sequence>
<dbReference type="AlphaFoldDB" id="A0A0N4VMQ4"/>
<feature type="domain" description="Ig-like" evidence="1">
    <location>
        <begin position="7"/>
        <end position="104"/>
    </location>
</feature>
<dbReference type="InterPro" id="IPR036179">
    <property type="entry name" value="Ig-like_dom_sf"/>
</dbReference>